<accession>A0A975SXK5</accession>
<dbReference type="InterPro" id="IPR016071">
    <property type="entry name" value="Staphylococal_nuclease_OB-fold"/>
</dbReference>
<dbReference type="PROSITE" id="PS01123">
    <property type="entry name" value="TNASE_1"/>
    <property type="match status" value="1"/>
</dbReference>
<dbReference type="GO" id="GO:0003676">
    <property type="term" value="F:nucleic acid binding"/>
    <property type="evidence" value="ECO:0007669"/>
    <property type="project" value="InterPro"/>
</dbReference>
<proteinExistence type="predicted"/>
<dbReference type="Pfam" id="PF00565">
    <property type="entry name" value="SNase"/>
    <property type="match status" value="1"/>
</dbReference>
<keyword evidence="4" id="KW-1185">Reference proteome</keyword>
<evidence type="ECO:0000256" key="1">
    <source>
        <dbReference type="SAM" id="MobiDB-lite"/>
    </source>
</evidence>
<dbReference type="SMART" id="SM00318">
    <property type="entry name" value="SNc"/>
    <property type="match status" value="1"/>
</dbReference>
<feature type="domain" description="TNase-like" evidence="2">
    <location>
        <begin position="118"/>
        <end position="253"/>
    </location>
</feature>
<feature type="compositionally biased region" description="Pro residues" evidence="1">
    <location>
        <begin position="88"/>
        <end position="114"/>
    </location>
</feature>
<dbReference type="KEGG" id="nps:KRR39_20855"/>
<evidence type="ECO:0000259" key="2">
    <source>
        <dbReference type="PROSITE" id="PS50830"/>
    </source>
</evidence>
<dbReference type="EMBL" id="CP077062">
    <property type="protein sequence ID" value="QWZ07810.1"/>
    <property type="molecule type" value="Genomic_DNA"/>
</dbReference>
<dbReference type="AlphaFoldDB" id="A0A975SXK5"/>
<evidence type="ECO:0000313" key="3">
    <source>
        <dbReference type="EMBL" id="QWZ07810.1"/>
    </source>
</evidence>
<feature type="region of interest" description="Disordered" evidence="1">
    <location>
        <begin position="80"/>
        <end position="117"/>
    </location>
</feature>
<evidence type="ECO:0000313" key="4">
    <source>
        <dbReference type="Proteomes" id="UP000683575"/>
    </source>
</evidence>
<dbReference type="RefSeq" id="WP_216939320.1">
    <property type="nucleotide sequence ID" value="NZ_CP077062.1"/>
</dbReference>
<dbReference type="PROSITE" id="PS50830">
    <property type="entry name" value="TNASE_3"/>
    <property type="match status" value="1"/>
</dbReference>
<reference evidence="3" key="1">
    <citation type="submission" date="2021-06" db="EMBL/GenBank/DDBJ databases">
        <title>Complete genome sequence of Nocardioides sp. G188.</title>
        <authorList>
            <person name="Im W.-T."/>
        </authorList>
    </citation>
    <scope>NUCLEOTIDE SEQUENCE</scope>
    <source>
        <strain evidence="3">G188</strain>
    </source>
</reference>
<organism evidence="3 4">
    <name type="scientific">Nocardioides panacis</name>
    <dbReference type="NCBI Taxonomy" id="2849501"/>
    <lineage>
        <taxon>Bacteria</taxon>
        <taxon>Bacillati</taxon>
        <taxon>Actinomycetota</taxon>
        <taxon>Actinomycetes</taxon>
        <taxon>Propionibacteriales</taxon>
        <taxon>Nocardioidaceae</taxon>
        <taxon>Nocardioides</taxon>
    </lineage>
</organism>
<dbReference type="Proteomes" id="UP000683575">
    <property type="component" value="Chromosome"/>
</dbReference>
<protein>
    <submittedName>
        <fullName evidence="3">Thermonuclease family protein</fullName>
    </submittedName>
</protein>
<sequence>MSLKRVAILPTIALVVGFLTVLVTSPAQAIYDRDCSDFATQAAAQSFFLANSPGSDPHRLDADGDWIVCESLPCPCYNGTTPTGQPTPTTPPPVDTTPTPPPATTTPTPTPKPSKPTVVQYARVTKVVDGDTVDVKFSSGAKRRVRLVGIDTPEVYGRVECGGPAASSYMKRLLPLMTRVKLVSDNTQANADRYGRLLRYVSRVQDGRDVNRTQVWTGHAAVYVYNNVPFKRAAQYTSSEAAAKSAPRGIWKAC</sequence>
<dbReference type="InterPro" id="IPR002071">
    <property type="entry name" value="Thermonucl_AS"/>
</dbReference>
<name>A0A975SXK5_9ACTN</name>
<dbReference type="GO" id="GO:0004518">
    <property type="term" value="F:nuclease activity"/>
    <property type="evidence" value="ECO:0007669"/>
    <property type="project" value="InterPro"/>
</dbReference>
<gene>
    <name evidence="3" type="ORF">KRR39_20855</name>
</gene>